<proteinExistence type="inferred from homology"/>
<dbReference type="PANTHER" id="PTHR20208">
    <property type="entry name" value="STRUCTURE-SPECIFIC ENDONUCLEASE SUBUNIT SLX1"/>
    <property type="match status" value="1"/>
</dbReference>
<dbReference type="Proteomes" id="UP000038045">
    <property type="component" value="Unplaced"/>
</dbReference>
<evidence type="ECO:0000256" key="6">
    <source>
        <dbReference type="ARBA" id="ARBA00022801"/>
    </source>
</evidence>
<dbReference type="GO" id="GO:0008821">
    <property type="term" value="F:crossover junction DNA endonuclease activity"/>
    <property type="evidence" value="ECO:0007669"/>
    <property type="project" value="TreeGrafter"/>
</dbReference>
<comment type="cofactor">
    <cofactor evidence="11">
        <name>a divalent metal cation</name>
        <dbReference type="ChEBI" id="CHEBI:60240"/>
    </cofactor>
</comment>
<keyword evidence="13" id="KW-1185">Reference proteome</keyword>
<dbReference type="InterPro" id="IPR027520">
    <property type="entry name" value="Slx1"/>
</dbReference>
<dbReference type="PANTHER" id="PTHR20208:SF10">
    <property type="entry name" value="STRUCTURE-SPECIFIC ENDONUCLEASE SUBUNIT SLX1"/>
    <property type="match status" value="1"/>
</dbReference>
<dbReference type="AlphaFoldDB" id="A0A0N5A4W2"/>
<dbReference type="Pfam" id="PF21202">
    <property type="entry name" value="SLX1_C"/>
    <property type="match status" value="1"/>
</dbReference>
<keyword evidence="7" id="KW-0862">Zinc</keyword>
<dbReference type="InterPro" id="IPR050381">
    <property type="entry name" value="SLX1_endonuclease"/>
</dbReference>
<comment type="caution">
    <text evidence="11">Lacks conserved residue(s) required for the propagation of feature annotation.</text>
</comment>
<dbReference type="InterPro" id="IPR013083">
    <property type="entry name" value="Znf_RING/FYVE/PHD"/>
</dbReference>
<keyword evidence="3 11" id="KW-0255">Endonuclease</keyword>
<dbReference type="CDD" id="cd10455">
    <property type="entry name" value="GIY-YIG_SLX1"/>
    <property type="match status" value="1"/>
</dbReference>
<evidence type="ECO:0000313" key="13">
    <source>
        <dbReference type="Proteomes" id="UP000038045"/>
    </source>
</evidence>
<dbReference type="FunFam" id="3.40.1440.10:FF:000008">
    <property type="entry name" value="Structure-specific endonuclease subunit SLX1 homolog"/>
    <property type="match status" value="1"/>
</dbReference>
<dbReference type="HAMAP" id="MF_03100">
    <property type="entry name" value="Endonuc_su_Slx1"/>
    <property type="match status" value="1"/>
</dbReference>
<keyword evidence="5" id="KW-0863">Zinc-finger</keyword>
<evidence type="ECO:0000259" key="12">
    <source>
        <dbReference type="PROSITE" id="PS50164"/>
    </source>
</evidence>
<evidence type="ECO:0000256" key="8">
    <source>
        <dbReference type="ARBA" id="ARBA00023172"/>
    </source>
</evidence>
<comment type="similarity">
    <text evidence="11">Belongs to the SLX1 family.</text>
</comment>
<dbReference type="GO" id="GO:0008270">
    <property type="term" value="F:zinc ion binding"/>
    <property type="evidence" value="ECO:0007669"/>
    <property type="project" value="UniProtKB-KW"/>
</dbReference>
<reference evidence="14" key="1">
    <citation type="submission" date="2017-02" db="UniProtKB">
        <authorList>
            <consortium name="WormBaseParasite"/>
        </authorList>
    </citation>
    <scope>IDENTIFICATION</scope>
</reference>
<evidence type="ECO:0000256" key="5">
    <source>
        <dbReference type="ARBA" id="ARBA00022771"/>
    </source>
</evidence>
<sequence>MNGILLSQIPVNETYEEIPPKKKQKIILKVVNEQFYGVYCLVSQSPLKQYEGKCYIGYTVDPNRRIKQHNREIVGGAKKTKNGGPYEMVCIVEGFPNSLSALRFEWAWQNPDKSRRIKQLNLKKERHESHFNFKLRICCALLNVSPWKRLALSFRWLKPQYYIEFPEPQPPRHIQINNGVVVSNRIIVPQDHKCYMNIPNCYICNKKINAAESLARCISEFVECRAVYHKTCLATAILDEDDNNLVPLKGKCLICKSVFLWGNIIRDNQALVSMESQKPPMENGIDKIMIGNFERIV</sequence>
<evidence type="ECO:0000256" key="10">
    <source>
        <dbReference type="ARBA" id="ARBA00023242"/>
    </source>
</evidence>
<dbReference type="SUPFAM" id="SSF82771">
    <property type="entry name" value="GIY-YIG endonuclease"/>
    <property type="match status" value="1"/>
</dbReference>
<dbReference type="GO" id="GO:0000724">
    <property type="term" value="P:double-strand break repair via homologous recombination"/>
    <property type="evidence" value="ECO:0007669"/>
    <property type="project" value="TreeGrafter"/>
</dbReference>
<comment type="function">
    <text evidence="11">Catalytic subunit of a heterodimeric structure-specific endonuclease that resolves DNA secondary structures generated during DNA repair and recombination. Has endonuclease activity towards branched DNA substrates, introducing single-strand cuts in duplex DNA close to junctions with ss-DNA.</text>
</comment>
<dbReference type="Pfam" id="PF01541">
    <property type="entry name" value="GIY-YIG"/>
    <property type="match status" value="1"/>
</dbReference>
<keyword evidence="9 11" id="KW-0234">DNA repair</keyword>
<evidence type="ECO:0000256" key="2">
    <source>
        <dbReference type="ARBA" id="ARBA00022723"/>
    </source>
</evidence>
<evidence type="ECO:0000256" key="9">
    <source>
        <dbReference type="ARBA" id="ARBA00023204"/>
    </source>
</evidence>
<evidence type="ECO:0000256" key="4">
    <source>
        <dbReference type="ARBA" id="ARBA00022763"/>
    </source>
</evidence>
<keyword evidence="1 11" id="KW-0540">Nuclease</keyword>
<organism evidence="13 14">
    <name type="scientific">Parastrongyloides trichosuri</name>
    <name type="common">Possum-specific nematode worm</name>
    <dbReference type="NCBI Taxonomy" id="131310"/>
    <lineage>
        <taxon>Eukaryota</taxon>
        <taxon>Metazoa</taxon>
        <taxon>Ecdysozoa</taxon>
        <taxon>Nematoda</taxon>
        <taxon>Chromadorea</taxon>
        <taxon>Rhabditida</taxon>
        <taxon>Tylenchina</taxon>
        <taxon>Panagrolaimomorpha</taxon>
        <taxon>Strongyloidoidea</taxon>
        <taxon>Strongyloididae</taxon>
        <taxon>Parastrongyloides</taxon>
    </lineage>
</organism>
<accession>A0A0N5A4W2</accession>
<dbReference type="InterPro" id="IPR035901">
    <property type="entry name" value="GIY-YIG_endonuc_sf"/>
</dbReference>
<dbReference type="WBParaSite" id="PTRK_0001674600.1">
    <property type="protein sequence ID" value="PTRK_0001674600.1"/>
    <property type="gene ID" value="PTRK_0001674600"/>
</dbReference>
<dbReference type="Gene3D" id="3.30.40.10">
    <property type="entry name" value="Zinc/RING finger domain, C3HC4 (zinc finger)"/>
    <property type="match status" value="1"/>
</dbReference>
<comment type="subcellular location">
    <subcellularLocation>
        <location evidence="11">Nucleus</location>
    </subcellularLocation>
</comment>
<dbReference type="PROSITE" id="PS50164">
    <property type="entry name" value="GIY_YIG"/>
    <property type="match status" value="1"/>
</dbReference>
<evidence type="ECO:0000313" key="14">
    <source>
        <dbReference type="WBParaSite" id="PTRK_0001674600.1"/>
    </source>
</evidence>
<comment type="subunit">
    <text evidence="11">Forms a heterodimer with a member of the SLX4 family.</text>
</comment>
<dbReference type="Gene3D" id="3.40.1440.10">
    <property type="entry name" value="GIY-YIG endonuclease"/>
    <property type="match status" value="1"/>
</dbReference>
<dbReference type="InterPro" id="IPR000305">
    <property type="entry name" value="GIY-YIG_endonuc"/>
</dbReference>
<evidence type="ECO:0000256" key="1">
    <source>
        <dbReference type="ARBA" id="ARBA00022722"/>
    </source>
</evidence>
<dbReference type="STRING" id="131310.A0A0N5A4W2"/>
<evidence type="ECO:0000256" key="3">
    <source>
        <dbReference type="ARBA" id="ARBA00022759"/>
    </source>
</evidence>
<name>A0A0N5A4W2_PARTI</name>
<protein>
    <recommendedName>
        <fullName evidence="11">Structure-specific endonuclease subunit SLX1 homolog</fullName>
        <ecNumber evidence="11">3.1.-.-</ecNumber>
    </recommendedName>
</protein>
<dbReference type="GO" id="GO:0033557">
    <property type="term" value="C:Slx1-Slx4 complex"/>
    <property type="evidence" value="ECO:0007669"/>
    <property type="project" value="UniProtKB-UniRule"/>
</dbReference>
<evidence type="ECO:0000256" key="7">
    <source>
        <dbReference type="ARBA" id="ARBA00022833"/>
    </source>
</evidence>
<keyword evidence="2" id="KW-0479">Metal-binding</keyword>
<dbReference type="GO" id="GO:0017108">
    <property type="term" value="F:5'-flap endonuclease activity"/>
    <property type="evidence" value="ECO:0007669"/>
    <property type="project" value="InterPro"/>
</dbReference>
<keyword evidence="4 11" id="KW-0227">DNA damage</keyword>
<evidence type="ECO:0000256" key="11">
    <source>
        <dbReference type="HAMAP-Rule" id="MF_03100"/>
    </source>
</evidence>
<keyword evidence="6 11" id="KW-0378">Hydrolase</keyword>
<keyword evidence="8 11" id="KW-0233">DNA recombination</keyword>
<keyword evidence="10 11" id="KW-0539">Nucleus</keyword>
<dbReference type="InterPro" id="IPR048749">
    <property type="entry name" value="SLX1_C"/>
</dbReference>
<feature type="domain" description="GIY-YIG" evidence="12">
    <location>
        <begin position="34"/>
        <end position="118"/>
    </location>
</feature>
<dbReference type="EC" id="3.1.-.-" evidence="11"/>